<dbReference type="Proteomes" id="UP000267900">
    <property type="component" value="Chromosome"/>
</dbReference>
<dbReference type="AlphaFoldDB" id="A0A3S9PME5"/>
<dbReference type="RefSeq" id="WP_126916046.1">
    <property type="nucleotide sequence ID" value="NZ_CP034587.1"/>
</dbReference>
<organism evidence="2 3">
    <name type="scientific">Streptomyces luteoverticillatus</name>
    <name type="common">Streptoverticillium luteoverticillatus</name>
    <dbReference type="NCBI Taxonomy" id="66425"/>
    <lineage>
        <taxon>Bacteria</taxon>
        <taxon>Bacillati</taxon>
        <taxon>Actinomycetota</taxon>
        <taxon>Actinomycetes</taxon>
        <taxon>Kitasatosporales</taxon>
        <taxon>Streptomycetaceae</taxon>
        <taxon>Streptomyces</taxon>
    </lineage>
</organism>
<reference evidence="2 3" key="1">
    <citation type="submission" date="2018-12" db="EMBL/GenBank/DDBJ databases">
        <title>The whole draft genome of Streptomyce luteoverticillatus CGMCC 15060.</title>
        <authorList>
            <person name="Feng Z."/>
            <person name="Chen G."/>
            <person name="Zhang J."/>
            <person name="Zhu H."/>
            <person name="Yu X."/>
            <person name="Zhang W."/>
            <person name="Zhang X."/>
        </authorList>
    </citation>
    <scope>NUCLEOTIDE SEQUENCE [LARGE SCALE GENOMIC DNA]</scope>
    <source>
        <strain evidence="2 3">CGMCC 15060</strain>
    </source>
</reference>
<gene>
    <name evidence="2" type="ORF">EKH77_22015</name>
</gene>
<evidence type="ECO:0000313" key="3">
    <source>
        <dbReference type="Proteomes" id="UP000267900"/>
    </source>
</evidence>
<accession>A0A3S9PME5</accession>
<evidence type="ECO:0000313" key="2">
    <source>
        <dbReference type="EMBL" id="AZQ73533.1"/>
    </source>
</evidence>
<protein>
    <submittedName>
        <fullName evidence="2">Uncharacterized protein</fullName>
    </submittedName>
</protein>
<proteinExistence type="predicted"/>
<evidence type="ECO:0000256" key="1">
    <source>
        <dbReference type="SAM" id="SignalP"/>
    </source>
</evidence>
<sequence length="252" mass="28243">MTLSSAIAFIVGSLSSAALAAGAGWLLKNHFLVLISEARRRRQELSSGLYGVEESWADLVRFSGSYGKRLKRQYDKSKSATWYFVTTDPHGFAPWLGRESEPRSVAYKVKNSDISVVWIFHQAEAYLLQRRMLVVNAPEDGVTYDAGTDLLRNACATCNDRWDVLSSTVPHFYLAFLSVPNTAQQSGERAPNGTFGFVLPYLLAPRSYAARAGLYFESSSESSNQFLLDYYYRSITDFVRVGVEQGWLNKVN</sequence>
<keyword evidence="3" id="KW-1185">Reference proteome</keyword>
<dbReference type="EMBL" id="CP034587">
    <property type="protein sequence ID" value="AZQ73533.1"/>
    <property type="molecule type" value="Genomic_DNA"/>
</dbReference>
<keyword evidence="1" id="KW-0732">Signal</keyword>
<feature type="signal peptide" evidence="1">
    <location>
        <begin position="1"/>
        <end position="20"/>
    </location>
</feature>
<name>A0A3S9PME5_STRLT</name>
<feature type="chain" id="PRO_5019540004" evidence="1">
    <location>
        <begin position="21"/>
        <end position="252"/>
    </location>
</feature>